<dbReference type="AlphaFoldDB" id="A0A9Y2AJU8"/>
<keyword evidence="3" id="KW-1185">Reference proteome</keyword>
<feature type="transmembrane region" description="Helical" evidence="1">
    <location>
        <begin position="6"/>
        <end position="34"/>
    </location>
</feature>
<dbReference type="Proteomes" id="UP001243623">
    <property type="component" value="Chromosome"/>
</dbReference>
<accession>A0A9Y2AJU8</accession>
<evidence type="ECO:0000313" key="2">
    <source>
        <dbReference type="EMBL" id="WIW70785.1"/>
    </source>
</evidence>
<protein>
    <submittedName>
        <fullName evidence="2">Uncharacterized protein</fullName>
    </submittedName>
</protein>
<gene>
    <name evidence="2" type="ORF">P3F81_00180</name>
</gene>
<reference evidence="2" key="1">
    <citation type="submission" date="2023-03" db="EMBL/GenBank/DDBJ databases">
        <title>Selenobaculum gbiensis gen. nov. sp. nov., a new bacterium isolated from the gut microbiota of IBD patient.</title>
        <authorList>
            <person name="Yeo S."/>
            <person name="Park H."/>
            <person name="Huh C.S."/>
        </authorList>
    </citation>
    <scope>NUCLEOTIDE SEQUENCE</scope>
    <source>
        <strain evidence="2">ICN-92133</strain>
    </source>
</reference>
<organism evidence="2 3">
    <name type="scientific">Selenobaculum gibii</name>
    <dbReference type="NCBI Taxonomy" id="3054208"/>
    <lineage>
        <taxon>Bacteria</taxon>
        <taxon>Bacillati</taxon>
        <taxon>Bacillota</taxon>
        <taxon>Negativicutes</taxon>
        <taxon>Selenomonadales</taxon>
        <taxon>Selenomonadaceae</taxon>
        <taxon>Selenobaculum</taxon>
    </lineage>
</organism>
<proteinExistence type="predicted"/>
<keyword evidence="1" id="KW-1133">Transmembrane helix</keyword>
<evidence type="ECO:0000256" key="1">
    <source>
        <dbReference type="SAM" id="Phobius"/>
    </source>
</evidence>
<keyword evidence="1" id="KW-0812">Transmembrane</keyword>
<dbReference type="KEGG" id="sgbi:P3F81_00180"/>
<dbReference type="EMBL" id="CP120678">
    <property type="protein sequence ID" value="WIW70785.1"/>
    <property type="molecule type" value="Genomic_DNA"/>
</dbReference>
<keyword evidence="1" id="KW-0472">Membrane</keyword>
<evidence type="ECO:0000313" key="3">
    <source>
        <dbReference type="Proteomes" id="UP001243623"/>
    </source>
</evidence>
<sequence>MIPDTLQGAALLSVIDFFLSFIFIAFIGGVLYLFPYLNKLGEVEEDK</sequence>
<name>A0A9Y2AJU8_9FIRM</name>
<dbReference type="RefSeq" id="WP_177504750.1">
    <property type="nucleotide sequence ID" value="NZ_CP120678.1"/>
</dbReference>